<dbReference type="VEuPathDB" id="MicrosporidiaDB:NBO_13g0024"/>
<dbReference type="STRING" id="578461.R0KXB7"/>
<evidence type="ECO:0000313" key="2">
    <source>
        <dbReference type="EMBL" id="EOB14847.1"/>
    </source>
</evidence>
<dbReference type="EMBL" id="KB908921">
    <property type="protein sequence ID" value="EOB14847.1"/>
    <property type="molecule type" value="Genomic_DNA"/>
</dbReference>
<dbReference type="VEuPathDB" id="MicrosporidiaDB:NBO_1436g0001"/>
<sequence length="109" mass="12695">MKPFLLGILKCKHCPFTSQLDLEVEEVKELDECFSLDVMKKEEIIRKIVKGFKINEFTEEDIKEYLERDNEKVSKLLFGTDVVKGRVTCMDCKVVYPIEDSILDTVDTK</sequence>
<dbReference type="HOGENOM" id="CLU_169844_0_0_1"/>
<dbReference type="EMBL" id="KB910343">
    <property type="protein sequence ID" value="EOB11211.1"/>
    <property type="molecule type" value="Genomic_DNA"/>
</dbReference>
<gene>
    <name evidence="2" type="ORF">NBO_13g0024</name>
    <name evidence="1" type="ORF">NBO_1436g0001</name>
</gene>
<dbReference type="AlphaFoldDB" id="R0KXB7"/>
<name>R0KXB7_NOSB1</name>
<dbReference type="OrthoDB" id="2187549at2759"/>
<accession>R0KXB7</accession>
<keyword evidence="3" id="KW-1185">Reference proteome</keyword>
<protein>
    <recommendedName>
        <fullName evidence="4">Trm112p-like protein</fullName>
    </recommendedName>
</protein>
<evidence type="ECO:0000313" key="1">
    <source>
        <dbReference type="EMBL" id="EOB11211.1"/>
    </source>
</evidence>
<dbReference type="Proteomes" id="UP000016927">
    <property type="component" value="Unassembled WGS sequence"/>
</dbReference>
<evidence type="ECO:0000313" key="3">
    <source>
        <dbReference type="Proteomes" id="UP000016927"/>
    </source>
</evidence>
<reference evidence="2 3" key="1">
    <citation type="journal article" date="2013" name="BMC Genomics">
        <title>Comparative genomics of parasitic silkworm microsporidia reveal an association between genome expansion and host adaptation.</title>
        <authorList>
            <person name="Pan G."/>
            <person name="Xu J."/>
            <person name="Li T."/>
            <person name="Xia Q."/>
            <person name="Liu S.L."/>
            <person name="Zhang G."/>
            <person name="Li S."/>
            <person name="Li C."/>
            <person name="Liu H."/>
            <person name="Yang L."/>
            <person name="Liu T."/>
            <person name="Zhang X."/>
            <person name="Wu Z."/>
            <person name="Fan W."/>
            <person name="Dang X."/>
            <person name="Xiang H."/>
            <person name="Tao M."/>
            <person name="Li Y."/>
            <person name="Hu J."/>
            <person name="Li Z."/>
            <person name="Lin L."/>
            <person name="Luo J."/>
            <person name="Geng L."/>
            <person name="Wang L."/>
            <person name="Long M."/>
            <person name="Wan Y."/>
            <person name="He N."/>
            <person name="Zhang Z."/>
            <person name="Lu C."/>
            <person name="Keeling P.J."/>
            <person name="Wang J."/>
            <person name="Xiang Z."/>
            <person name="Zhou Z."/>
        </authorList>
    </citation>
    <scope>NUCLEOTIDE SEQUENCE [LARGE SCALE GENOMIC DNA]</scope>
    <source>
        <strain evidence="2">CQ1</strain>
        <strain evidence="3">CQ1 / CVCC 102059</strain>
    </source>
</reference>
<dbReference type="Gene3D" id="2.20.25.10">
    <property type="match status" value="1"/>
</dbReference>
<dbReference type="Pfam" id="PF03966">
    <property type="entry name" value="Trm112p"/>
    <property type="match status" value="1"/>
</dbReference>
<dbReference type="OMA" id="NSCDFTQ"/>
<evidence type="ECO:0008006" key="4">
    <source>
        <dbReference type="Google" id="ProtNLM"/>
    </source>
</evidence>
<organism evidence="2 3">
    <name type="scientific">Nosema bombycis (strain CQ1 / CVCC 102059)</name>
    <name type="common">Microsporidian parasite</name>
    <name type="synonym">Pebrine of silkworm</name>
    <dbReference type="NCBI Taxonomy" id="578461"/>
    <lineage>
        <taxon>Eukaryota</taxon>
        <taxon>Fungi</taxon>
        <taxon>Fungi incertae sedis</taxon>
        <taxon>Microsporidia</taxon>
        <taxon>Nosematidae</taxon>
        <taxon>Nosema</taxon>
    </lineage>
</organism>
<dbReference type="InterPro" id="IPR005651">
    <property type="entry name" value="Trm112-like"/>
</dbReference>
<proteinExistence type="predicted"/>